<gene>
    <name evidence="1" type="ORF">SAMN06265379_103149</name>
</gene>
<dbReference type="AlphaFoldDB" id="A0A521CHI7"/>
<evidence type="ECO:0000313" key="2">
    <source>
        <dbReference type="Proteomes" id="UP000319040"/>
    </source>
</evidence>
<name>A0A521CHI7_SACCC</name>
<evidence type="ECO:0000313" key="1">
    <source>
        <dbReference type="EMBL" id="SMO58916.1"/>
    </source>
</evidence>
<sequence>MIHFIVEEDSETVVVLGVINTYLNPEKWEERK</sequence>
<reference evidence="1 2" key="1">
    <citation type="submission" date="2017-05" db="EMBL/GenBank/DDBJ databases">
        <authorList>
            <person name="Varghese N."/>
            <person name="Submissions S."/>
        </authorList>
    </citation>
    <scope>NUCLEOTIDE SEQUENCE [LARGE SCALE GENOMIC DNA]</scope>
    <source>
        <strain evidence="1 2">DSM 27040</strain>
    </source>
</reference>
<protein>
    <recommendedName>
        <fullName evidence="3">ParE toxin of type II toxin-antitoxin system, parDE</fullName>
    </recommendedName>
</protein>
<accession>A0A521CHI7</accession>
<proteinExistence type="predicted"/>
<organism evidence="1 2">
    <name type="scientific">Saccharicrinis carchari</name>
    <dbReference type="NCBI Taxonomy" id="1168039"/>
    <lineage>
        <taxon>Bacteria</taxon>
        <taxon>Pseudomonadati</taxon>
        <taxon>Bacteroidota</taxon>
        <taxon>Bacteroidia</taxon>
        <taxon>Marinilabiliales</taxon>
        <taxon>Marinilabiliaceae</taxon>
        <taxon>Saccharicrinis</taxon>
    </lineage>
</organism>
<evidence type="ECO:0008006" key="3">
    <source>
        <dbReference type="Google" id="ProtNLM"/>
    </source>
</evidence>
<dbReference type="EMBL" id="FXTB01000003">
    <property type="protein sequence ID" value="SMO58916.1"/>
    <property type="molecule type" value="Genomic_DNA"/>
</dbReference>
<dbReference type="Proteomes" id="UP000319040">
    <property type="component" value="Unassembled WGS sequence"/>
</dbReference>
<keyword evidence="2" id="KW-1185">Reference proteome</keyword>